<gene>
    <name evidence="2" type="ORF">QLQ16_07640</name>
</gene>
<accession>A0ABT6X6F0</accession>
<evidence type="ECO:0000256" key="1">
    <source>
        <dbReference type="SAM" id="Phobius"/>
    </source>
</evidence>
<sequence length="139" mass="15299">MTLRTVSGELKEYGPSTQNAQVVSYSYLELDGQMLTKVQIFNGVHGKLQSSLGETITLYMDRSFVVGITCADGKTYCSERFGFGMSFSFWLMLIAGLVFLAFVVGIVFLIAAFKIFTIIHRASLGNSLPNAIPLPRAKQ</sequence>
<dbReference type="Proteomes" id="UP001431902">
    <property type="component" value="Unassembled WGS sequence"/>
</dbReference>
<keyword evidence="3" id="KW-1185">Reference proteome</keyword>
<keyword evidence="1" id="KW-0812">Transmembrane</keyword>
<evidence type="ECO:0000313" key="2">
    <source>
        <dbReference type="EMBL" id="MDI9233707.1"/>
    </source>
</evidence>
<comment type="caution">
    <text evidence="2">The sequence shown here is derived from an EMBL/GenBank/DDBJ whole genome shotgun (WGS) entry which is preliminary data.</text>
</comment>
<keyword evidence="1" id="KW-1133">Transmembrane helix</keyword>
<keyword evidence="1" id="KW-0472">Membrane</keyword>
<proteinExistence type="predicted"/>
<feature type="transmembrane region" description="Helical" evidence="1">
    <location>
        <begin position="89"/>
        <end position="113"/>
    </location>
</feature>
<name>A0ABT6X6F0_9BURK</name>
<evidence type="ECO:0000313" key="3">
    <source>
        <dbReference type="Proteomes" id="UP001431902"/>
    </source>
</evidence>
<reference evidence="2" key="1">
    <citation type="submission" date="2023-05" db="EMBL/GenBank/DDBJ databases">
        <title>Limnohabitans sp. strain HM2-2 Genome sequencing and assembly.</title>
        <authorList>
            <person name="Jung Y."/>
        </authorList>
    </citation>
    <scope>NUCLEOTIDE SEQUENCE</scope>
    <source>
        <strain evidence="2">HM2-2</strain>
    </source>
</reference>
<dbReference type="RefSeq" id="WP_283224098.1">
    <property type="nucleotide sequence ID" value="NZ_JASGBH010000004.1"/>
</dbReference>
<dbReference type="EMBL" id="JASGBH010000004">
    <property type="protein sequence ID" value="MDI9233707.1"/>
    <property type="molecule type" value="Genomic_DNA"/>
</dbReference>
<organism evidence="2 3">
    <name type="scientific">Limnohabitans lacus</name>
    <dbReference type="NCBI Taxonomy" id="3045173"/>
    <lineage>
        <taxon>Bacteria</taxon>
        <taxon>Pseudomonadati</taxon>
        <taxon>Pseudomonadota</taxon>
        <taxon>Betaproteobacteria</taxon>
        <taxon>Burkholderiales</taxon>
        <taxon>Comamonadaceae</taxon>
        <taxon>Limnohabitans</taxon>
    </lineage>
</organism>
<protein>
    <submittedName>
        <fullName evidence="2">Uncharacterized protein</fullName>
    </submittedName>
</protein>